<dbReference type="PROSITE" id="PS50404">
    <property type="entry name" value="GST_NTER"/>
    <property type="match status" value="1"/>
</dbReference>
<dbReference type="CDD" id="cd03039">
    <property type="entry name" value="GST_N_Sigma_like"/>
    <property type="match status" value="1"/>
</dbReference>
<dbReference type="AlphaFoldDB" id="A0A6P7U1W6"/>
<dbReference type="Pfam" id="PF02798">
    <property type="entry name" value="GST_N"/>
    <property type="match status" value="1"/>
</dbReference>
<dbReference type="SUPFAM" id="SSF52833">
    <property type="entry name" value="Thioredoxin-like"/>
    <property type="match status" value="1"/>
</dbReference>
<dbReference type="KEGG" id="osn:115229302"/>
<dbReference type="GO" id="GO:0006749">
    <property type="term" value="P:glutathione metabolic process"/>
    <property type="evidence" value="ECO:0007669"/>
    <property type="project" value="TreeGrafter"/>
</dbReference>
<dbReference type="InterPro" id="IPR040079">
    <property type="entry name" value="Glutathione_S-Trfase"/>
</dbReference>
<reference evidence="7" key="1">
    <citation type="submission" date="2025-08" db="UniProtKB">
        <authorList>
            <consortium name="RefSeq"/>
        </authorList>
    </citation>
    <scope>IDENTIFICATION</scope>
</reference>
<dbReference type="SFLD" id="SFLDS00019">
    <property type="entry name" value="Glutathione_Transferase_(cytos"/>
    <property type="match status" value="1"/>
</dbReference>
<organism evidence="6 7">
    <name type="scientific">Octopus sinensis</name>
    <name type="common">East Asian common octopus</name>
    <dbReference type="NCBI Taxonomy" id="2607531"/>
    <lineage>
        <taxon>Eukaryota</taxon>
        <taxon>Metazoa</taxon>
        <taxon>Spiralia</taxon>
        <taxon>Lophotrochozoa</taxon>
        <taxon>Mollusca</taxon>
        <taxon>Cephalopoda</taxon>
        <taxon>Coleoidea</taxon>
        <taxon>Octopodiformes</taxon>
        <taxon>Octopoda</taxon>
        <taxon>Incirrata</taxon>
        <taxon>Octopodidae</taxon>
        <taxon>Octopus</taxon>
    </lineage>
</organism>
<dbReference type="FunFam" id="3.40.30.10:FF:000035">
    <property type="entry name" value="hematopoietic prostaglandin D synthase"/>
    <property type="match status" value="1"/>
</dbReference>
<comment type="similarity">
    <text evidence="1">Belongs to the GST superfamily.</text>
</comment>
<dbReference type="Gene3D" id="1.20.1050.10">
    <property type="match status" value="1"/>
</dbReference>
<dbReference type="PANTHER" id="PTHR11571:SF150">
    <property type="entry name" value="GLUTATHIONE S-TRANSFERASE"/>
    <property type="match status" value="1"/>
</dbReference>
<dbReference type="Proteomes" id="UP000515154">
    <property type="component" value="Unplaced"/>
</dbReference>
<protein>
    <submittedName>
        <fullName evidence="7">S-crystallin 4-like</fullName>
    </submittedName>
</protein>
<dbReference type="RefSeq" id="XP_029655537.1">
    <property type="nucleotide sequence ID" value="XM_029799677.2"/>
</dbReference>
<dbReference type="PANTHER" id="PTHR11571">
    <property type="entry name" value="GLUTATHIONE S-TRANSFERASE"/>
    <property type="match status" value="1"/>
</dbReference>
<comment type="function">
    <text evidence="3">S-crystallins are structural components of squids and octopi eye lens. Contains relatively little if any GST activity.</text>
</comment>
<proteinExistence type="inferred from homology"/>
<dbReference type="CDD" id="cd03192">
    <property type="entry name" value="GST_C_Sigma_like"/>
    <property type="match status" value="1"/>
</dbReference>
<dbReference type="InterPro" id="IPR003083">
    <property type="entry name" value="S-crystallin"/>
</dbReference>
<dbReference type="InterPro" id="IPR050213">
    <property type="entry name" value="GST_superfamily"/>
</dbReference>
<dbReference type="InterPro" id="IPR036249">
    <property type="entry name" value="Thioredoxin-like_sf"/>
</dbReference>
<dbReference type="Gene3D" id="3.40.30.10">
    <property type="entry name" value="Glutaredoxin"/>
    <property type="match status" value="1"/>
</dbReference>
<evidence type="ECO:0000313" key="7">
    <source>
        <dbReference type="RefSeq" id="XP_029655537.1"/>
    </source>
</evidence>
<evidence type="ECO:0000259" key="4">
    <source>
        <dbReference type="PROSITE" id="PS50404"/>
    </source>
</evidence>
<sequence length="220" mass="25972">MQEYTLHYFNRRGRAEICRLLFALADIPYTDKRIDFSKWDSMKNKMPCCMLPILEIDRKIQVPQSMTISRYLANEFGFHGSNNIEKAKIESITDCLYDVFDNYMRMFYDRNGRKVKRFSSDMRGKYTENQSESRTNYLETCNRVLPYLENCLQSKENSGQYFTGDKIKLCDLMCYSALENPLIENPSLLNDFPKLRNLRQQVAANPKVLSYLKSRNETDC</sequence>
<keyword evidence="6" id="KW-1185">Reference proteome</keyword>
<dbReference type="InterPro" id="IPR036282">
    <property type="entry name" value="Glutathione-S-Trfase_C_sf"/>
</dbReference>
<dbReference type="GO" id="GO:0004364">
    <property type="term" value="F:glutathione transferase activity"/>
    <property type="evidence" value="ECO:0007669"/>
    <property type="project" value="TreeGrafter"/>
</dbReference>
<gene>
    <name evidence="7" type="primary">LOC115229302</name>
</gene>
<evidence type="ECO:0000256" key="3">
    <source>
        <dbReference type="ARBA" id="ARBA00049616"/>
    </source>
</evidence>
<dbReference type="SFLD" id="SFLDG00363">
    <property type="entry name" value="AMPS_(cytGST):_Alpha-__Mu-__Pi"/>
    <property type="match status" value="1"/>
</dbReference>
<dbReference type="GO" id="GO:0005212">
    <property type="term" value="F:structural constituent of eye lens"/>
    <property type="evidence" value="ECO:0007669"/>
    <property type="project" value="UniProtKB-KW"/>
</dbReference>
<accession>A0A6P7U1W6</accession>
<feature type="domain" description="GST N-terminal" evidence="4">
    <location>
        <begin position="2"/>
        <end position="80"/>
    </location>
</feature>
<dbReference type="Pfam" id="PF14497">
    <property type="entry name" value="GST_C_3"/>
    <property type="match status" value="1"/>
</dbReference>
<keyword evidence="2" id="KW-0273">Eye lens protein</keyword>
<evidence type="ECO:0000259" key="5">
    <source>
        <dbReference type="PROSITE" id="PS50405"/>
    </source>
</evidence>
<dbReference type="InterPro" id="IPR004045">
    <property type="entry name" value="Glutathione_S-Trfase_N"/>
</dbReference>
<dbReference type="SFLD" id="SFLDG01205">
    <property type="entry name" value="AMPS.1"/>
    <property type="match status" value="1"/>
</dbReference>
<feature type="domain" description="GST C-terminal" evidence="5">
    <location>
        <begin position="82"/>
        <end position="220"/>
    </location>
</feature>
<evidence type="ECO:0000256" key="2">
    <source>
        <dbReference type="ARBA" id="ARBA00022613"/>
    </source>
</evidence>
<dbReference type="SUPFAM" id="SSF47616">
    <property type="entry name" value="GST C-terminal domain-like"/>
    <property type="match status" value="1"/>
</dbReference>
<dbReference type="InterPro" id="IPR010987">
    <property type="entry name" value="Glutathione-S-Trfase_C-like"/>
</dbReference>
<dbReference type="PROSITE" id="PS50405">
    <property type="entry name" value="GST_CTER"/>
    <property type="match status" value="1"/>
</dbReference>
<dbReference type="PRINTS" id="PR01269">
    <property type="entry name" value="SCRYSTALLIN"/>
</dbReference>
<name>A0A6P7U1W6_9MOLL</name>
<evidence type="ECO:0000256" key="1">
    <source>
        <dbReference type="ARBA" id="ARBA00007409"/>
    </source>
</evidence>
<dbReference type="InterPro" id="IPR004046">
    <property type="entry name" value="GST_C"/>
</dbReference>
<evidence type="ECO:0000313" key="6">
    <source>
        <dbReference type="Proteomes" id="UP000515154"/>
    </source>
</evidence>